<evidence type="ECO:0000256" key="1">
    <source>
        <dbReference type="ARBA" id="ARBA00022723"/>
    </source>
</evidence>
<evidence type="ECO:0000259" key="7">
    <source>
        <dbReference type="PROSITE" id="PS50157"/>
    </source>
</evidence>
<feature type="compositionally biased region" description="Low complexity" evidence="6">
    <location>
        <begin position="902"/>
        <end position="914"/>
    </location>
</feature>
<evidence type="ECO:0000313" key="8">
    <source>
        <dbReference type="Proteomes" id="UP000694941"/>
    </source>
</evidence>
<dbReference type="InterPro" id="IPR050688">
    <property type="entry name" value="Zinc_finger/UBP_domain"/>
</dbReference>
<keyword evidence="3 5" id="KW-0863">Zinc-finger</keyword>
<proteinExistence type="predicted"/>
<dbReference type="PROSITE" id="PS50157">
    <property type="entry name" value="ZINC_FINGER_C2H2_2"/>
    <property type="match status" value="6"/>
</dbReference>
<evidence type="ECO:0000313" key="9">
    <source>
        <dbReference type="RefSeq" id="XP_022250870.1"/>
    </source>
</evidence>
<feature type="region of interest" description="Disordered" evidence="6">
    <location>
        <begin position="325"/>
        <end position="361"/>
    </location>
</feature>
<dbReference type="PANTHER" id="PTHR24403:SF67">
    <property type="entry name" value="FI01116P-RELATED"/>
    <property type="match status" value="1"/>
</dbReference>
<feature type="domain" description="C2H2-type" evidence="7">
    <location>
        <begin position="598"/>
        <end position="625"/>
    </location>
</feature>
<dbReference type="Proteomes" id="UP000694941">
    <property type="component" value="Unplaced"/>
</dbReference>
<reference evidence="9" key="1">
    <citation type="submission" date="2025-08" db="UniProtKB">
        <authorList>
            <consortium name="RefSeq"/>
        </authorList>
    </citation>
    <scope>IDENTIFICATION</scope>
    <source>
        <tissue evidence="9">Muscle</tissue>
    </source>
</reference>
<feature type="compositionally biased region" description="Polar residues" evidence="6">
    <location>
        <begin position="930"/>
        <end position="946"/>
    </location>
</feature>
<gene>
    <name evidence="9" type="primary">LOC106467058</name>
</gene>
<keyword evidence="4" id="KW-0862">Zinc</keyword>
<dbReference type="SMART" id="SM00355">
    <property type="entry name" value="ZnF_C2H2"/>
    <property type="match status" value="11"/>
</dbReference>
<dbReference type="RefSeq" id="XP_022250870.1">
    <property type="nucleotide sequence ID" value="XM_022395162.1"/>
</dbReference>
<accession>A0ABM1T4R4</accession>
<evidence type="ECO:0000256" key="4">
    <source>
        <dbReference type="ARBA" id="ARBA00022833"/>
    </source>
</evidence>
<evidence type="ECO:0000256" key="5">
    <source>
        <dbReference type="PROSITE-ProRule" id="PRU00042"/>
    </source>
</evidence>
<dbReference type="InterPro" id="IPR013087">
    <property type="entry name" value="Znf_C2H2_type"/>
</dbReference>
<keyword evidence="8" id="KW-1185">Reference proteome</keyword>
<dbReference type="GeneID" id="106467058"/>
<evidence type="ECO:0000256" key="2">
    <source>
        <dbReference type="ARBA" id="ARBA00022737"/>
    </source>
</evidence>
<keyword evidence="1" id="KW-0479">Metal-binding</keyword>
<feature type="domain" description="C2H2-type" evidence="7">
    <location>
        <begin position="509"/>
        <end position="539"/>
    </location>
</feature>
<name>A0ABM1T4R4_LIMPO</name>
<protein>
    <submittedName>
        <fullName evidence="9">Zinc finger protein ZFAT-like isoform X2</fullName>
    </submittedName>
</protein>
<evidence type="ECO:0000256" key="6">
    <source>
        <dbReference type="SAM" id="MobiDB-lite"/>
    </source>
</evidence>
<keyword evidence="2" id="KW-0677">Repeat</keyword>
<dbReference type="Gene3D" id="3.30.160.60">
    <property type="entry name" value="Classic Zinc Finger"/>
    <property type="match status" value="6"/>
</dbReference>
<dbReference type="PANTHER" id="PTHR24403">
    <property type="entry name" value="ZINC FINGER PROTEIN"/>
    <property type="match status" value="1"/>
</dbReference>
<feature type="domain" description="C2H2-type" evidence="7">
    <location>
        <begin position="664"/>
        <end position="691"/>
    </location>
</feature>
<feature type="domain" description="C2H2-type" evidence="7">
    <location>
        <begin position="635"/>
        <end position="663"/>
    </location>
</feature>
<feature type="compositionally biased region" description="Low complexity" evidence="6">
    <location>
        <begin position="782"/>
        <end position="798"/>
    </location>
</feature>
<evidence type="ECO:0000256" key="3">
    <source>
        <dbReference type="ARBA" id="ARBA00022771"/>
    </source>
</evidence>
<dbReference type="PROSITE" id="PS00028">
    <property type="entry name" value="ZINC_FINGER_C2H2_1"/>
    <property type="match status" value="6"/>
</dbReference>
<sequence length="964" mass="107009">MISWGVPLDQRTTNHNKTILSQEEGDDGVWKGGRDCIVNILTSIKQQIMDTHLKSDAECMRKDPDKQVTEIENSQTLNLIGEQAVLSVVSNSSTGTTPVTSDIPITYVVTGSSSSEIVQLCEGEKTGTGQPVTPMISTMTLDEENSPAHFLLERLASGGSHMEPLNGETIQIGVDPSTLVGLSQENGVPVLLEVTENPGSEVIHSRGDSEAVMTSICTGASYSTPLYTIQLGNSATLTSAIHQPLQTSSENPANIANVMHADNQSVIEIQGDHQPLQLLNTTTGLEDLMDVVTTYRCKFCRFSCVWKSGLMSHIRNCHIEAAQKLERSPNSTEKTASKKNYPKTSSAPESSETSESSVQLEREISADHQNNEATVFYGHVKEEEADLSSSSCQYQDVGTQAAQEKHIFLCGHCSRGFDTLDGCKDHMIKDHKLKLNDTETSQAEKTTGRKKGRDWSFLADDNYETLTLEPGKQTSGRKRLSTSKILDDKFFFEIPRKRIQRDDYKQKKFKCNEKGCGYRFISEANLQYHIRCHSTLEKPFCCPECSLLIDHWRGLSMHLWRFHSVDIDLHTCSTCGYKTYSHFKLDNHMRIHSERRDFMCTTCGKSFKQLSQLRNHHVIHLDKKTITEKRWYSQQTCDICQRTFSDSKCLRKHQQTVHSKVKPYVCHFCGHSSARKAMLQLHLRQHTGEKPFLCEICEFQTCDHNSLRRHRMRHTGDKPYKCPHCPYACIQAISYKTHLKNKHPGLGGLFACNLCPFRSVSKDNYVNHMSDHKRGAIPANKSSNQTNSTGQNSSNGSQEMQQDSAGQVINTLHFSDTTLQELEGLLPGNITAAQLIYSCLTALSNDGLPVNLPPGVTTTSTEDGSQTITIQVPATTQQGVGEAEHYYLTIQQQDGNTSFPISAASENSHSAAESTQSITDETAGEHRKQVSGTYVTPDASSQQDSPLASVGVSEHALIPQAASC</sequence>
<dbReference type="Pfam" id="PF00096">
    <property type="entry name" value="zf-C2H2"/>
    <property type="match status" value="2"/>
</dbReference>
<feature type="domain" description="C2H2-type" evidence="7">
    <location>
        <begin position="692"/>
        <end position="719"/>
    </location>
</feature>
<dbReference type="SUPFAM" id="SSF57667">
    <property type="entry name" value="beta-beta-alpha zinc fingers"/>
    <property type="match status" value="6"/>
</dbReference>
<feature type="compositionally biased region" description="Low complexity" evidence="6">
    <location>
        <begin position="345"/>
        <end position="357"/>
    </location>
</feature>
<dbReference type="InterPro" id="IPR036236">
    <property type="entry name" value="Znf_C2H2_sf"/>
</dbReference>
<feature type="domain" description="C2H2-type" evidence="7">
    <location>
        <begin position="570"/>
        <end position="597"/>
    </location>
</feature>
<feature type="region of interest" description="Disordered" evidence="6">
    <location>
        <begin position="898"/>
        <end position="951"/>
    </location>
</feature>
<organism evidence="8 9">
    <name type="scientific">Limulus polyphemus</name>
    <name type="common">Atlantic horseshoe crab</name>
    <dbReference type="NCBI Taxonomy" id="6850"/>
    <lineage>
        <taxon>Eukaryota</taxon>
        <taxon>Metazoa</taxon>
        <taxon>Ecdysozoa</taxon>
        <taxon>Arthropoda</taxon>
        <taxon>Chelicerata</taxon>
        <taxon>Merostomata</taxon>
        <taxon>Xiphosura</taxon>
        <taxon>Limulidae</taxon>
        <taxon>Limulus</taxon>
    </lineage>
</organism>
<feature type="region of interest" description="Disordered" evidence="6">
    <location>
        <begin position="770"/>
        <end position="804"/>
    </location>
</feature>